<dbReference type="AlphaFoldDB" id="A0A819STH9"/>
<reference evidence="1" key="1">
    <citation type="submission" date="2021-02" db="EMBL/GenBank/DDBJ databases">
        <authorList>
            <person name="Nowell W R."/>
        </authorList>
    </citation>
    <scope>NUCLEOTIDE SEQUENCE</scope>
</reference>
<accession>A0A819STH9</accession>
<dbReference type="EMBL" id="CAJOBD010006678">
    <property type="protein sequence ID" value="CAF4067283.1"/>
    <property type="molecule type" value="Genomic_DNA"/>
</dbReference>
<comment type="caution">
    <text evidence="1">The sequence shown here is derived from an EMBL/GenBank/DDBJ whole genome shotgun (WGS) entry which is preliminary data.</text>
</comment>
<sequence>MTSDTSRTIFLAGCGGGYDIFGDNVYFPEQRLANELHVPVYAILCDYVETHIELIVEAYRYLMQGCIIDDLVLIDGGSDVLLTGNELQLGEYVNLI</sequence>
<proteinExistence type="predicted"/>
<organism evidence="1 2">
    <name type="scientific">Rotaria sordida</name>
    <dbReference type="NCBI Taxonomy" id="392033"/>
    <lineage>
        <taxon>Eukaryota</taxon>
        <taxon>Metazoa</taxon>
        <taxon>Spiralia</taxon>
        <taxon>Gnathifera</taxon>
        <taxon>Rotifera</taxon>
        <taxon>Eurotatoria</taxon>
        <taxon>Bdelloidea</taxon>
        <taxon>Philodinida</taxon>
        <taxon>Philodinidae</taxon>
        <taxon>Rotaria</taxon>
    </lineage>
</organism>
<evidence type="ECO:0000313" key="2">
    <source>
        <dbReference type="Proteomes" id="UP000663836"/>
    </source>
</evidence>
<name>A0A819STH9_9BILA</name>
<evidence type="ECO:0000313" key="1">
    <source>
        <dbReference type="EMBL" id="CAF4067283.1"/>
    </source>
</evidence>
<protein>
    <submittedName>
        <fullName evidence="1">Uncharacterized protein</fullName>
    </submittedName>
</protein>
<dbReference type="Proteomes" id="UP000663836">
    <property type="component" value="Unassembled WGS sequence"/>
</dbReference>
<gene>
    <name evidence="1" type="ORF">JBS370_LOCUS29944</name>
</gene>